<protein>
    <submittedName>
        <fullName evidence="2">Uncharacterized protein</fullName>
    </submittedName>
</protein>
<name>A0AAN9UJJ7_9PEZI</name>
<evidence type="ECO:0000313" key="2">
    <source>
        <dbReference type="EMBL" id="KAK7749484.1"/>
    </source>
</evidence>
<dbReference type="AlphaFoldDB" id="A0AAN9UJJ7"/>
<accession>A0AAN9UJJ7</accession>
<feature type="region of interest" description="Disordered" evidence="1">
    <location>
        <begin position="1"/>
        <end position="222"/>
    </location>
</feature>
<evidence type="ECO:0000313" key="3">
    <source>
        <dbReference type="Proteomes" id="UP001320245"/>
    </source>
</evidence>
<comment type="caution">
    <text evidence="2">The sequence shown here is derived from an EMBL/GenBank/DDBJ whole genome shotgun (WGS) entry which is preliminary data.</text>
</comment>
<feature type="compositionally biased region" description="Low complexity" evidence="1">
    <location>
        <begin position="414"/>
        <end position="423"/>
    </location>
</feature>
<organism evidence="2 3">
    <name type="scientific">Cytospora paraplurivora</name>
    <dbReference type="NCBI Taxonomy" id="2898453"/>
    <lineage>
        <taxon>Eukaryota</taxon>
        <taxon>Fungi</taxon>
        <taxon>Dikarya</taxon>
        <taxon>Ascomycota</taxon>
        <taxon>Pezizomycotina</taxon>
        <taxon>Sordariomycetes</taxon>
        <taxon>Sordariomycetidae</taxon>
        <taxon>Diaporthales</taxon>
        <taxon>Cytosporaceae</taxon>
        <taxon>Cytospora</taxon>
    </lineage>
</organism>
<proteinExistence type="predicted"/>
<reference evidence="2 3" key="1">
    <citation type="journal article" date="2023" name="PLoS ONE">
        <title>Cytospora paraplurivora sp. nov. isolated from orchards with fruit tree decline syndrome in Ontario, Canada.</title>
        <authorList>
            <person name="Ilyukhin E."/>
            <person name="Nguyen H.D.T."/>
            <person name="Castle A.J."/>
            <person name="Ellouze W."/>
        </authorList>
    </citation>
    <scope>NUCLEOTIDE SEQUENCE [LARGE SCALE GENOMIC DNA]</scope>
    <source>
        <strain evidence="2 3">FDS-564</strain>
    </source>
</reference>
<feature type="compositionally biased region" description="Basic and acidic residues" evidence="1">
    <location>
        <begin position="369"/>
        <end position="390"/>
    </location>
</feature>
<feature type="compositionally biased region" description="Basic and acidic residues" evidence="1">
    <location>
        <begin position="1"/>
        <end position="11"/>
    </location>
</feature>
<feature type="region of interest" description="Disordered" evidence="1">
    <location>
        <begin position="361"/>
        <end position="439"/>
    </location>
</feature>
<feature type="compositionally biased region" description="Basic and acidic residues" evidence="1">
    <location>
        <begin position="34"/>
        <end position="53"/>
    </location>
</feature>
<feature type="compositionally biased region" description="Polar residues" evidence="1">
    <location>
        <begin position="114"/>
        <end position="160"/>
    </location>
</feature>
<keyword evidence="3" id="KW-1185">Reference proteome</keyword>
<evidence type="ECO:0000256" key="1">
    <source>
        <dbReference type="SAM" id="MobiDB-lite"/>
    </source>
</evidence>
<feature type="region of interest" description="Disordered" evidence="1">
    <location>
        <begin position="477"/>
        <end position="567"/>
    </location>
</feature>
<feature type="compositionally biased region" description="Pro residues" evidence="1">
    <location>
        <begin position="192"/>
        <end position="218"/>
    </location>
</feature>
<dbReference type="Proteomes" id="UP001320245">
    <property type="component" value="Unassembled WGS sequence"/>
</dbReference>
<feature type="compositionally biased region" description="Low complexity" evidence="1">
    <location>
        <begin position="529"/>
        <end position="542"/>
    </location>
</feature>
<feature type="region of interest" description="Disordered" evidence="1">
    <location>
        <begin position="246"/>
        <end position="349"/>
    </location>
</feature>
<feature type="compositionally biased region" description="Pro residues" evidence="1">
    <location>
        <begin position="556"/>
        <end position="567"/>
    </location>
</feature>
<feature type="compositionally biased region" description="Basic and acidic residues" evidence="1">
    <location>
        <begin position="502"/>
        <end position="513"/>
    </location>
</feature>
<dbReference type="EMBL" id="JAJSPL020000001">
    <property type="protein sequence ID" value="KAK7749484.1"/>
    <property type="molecule type" value="Genomic_DNA"/>
</dbReference>
<gene>
    <name evidence="2" type="ORF">SLS53_000059</name>
</gene>
<sequence>MASIDDARTYMEDADDDGNPIDDTKTYVSTAPSIKEEANVSRTRRESLRRKDSSSPAAANLHTDSDSTAHQRSPLKRDSKRSKEKSRDKDRPSGRKTVTHGARPGAKSAKTAPNIHTSSLRKPPQDQSSFYGVSPTGTSPLLMAANSNSTRPRAYTASQRPHSYYMHPPMPPQANTRYYQHAHPAPGTSYPPQSPFLPPPSAPPPYPSAFPPPSPFVPPQGDYFSSNLSSRFGPYLPPSNMTRPAITYGPGYEEQEEGGALVRQASLMRRRSTRQHEDRVRMAPPLARPNTTRPPATSGFAPPSKRRSIESLRDDESLDETEYLYNDGTPPEQYEYRPHPVRRPSIDSTVYDMGPRFAEIAGRRGRRNSHYEGRNHSTERDVEEKYREALRYQQDLAEGPIDPLTTDSLRRLTKTPSGGTKSSGSRDESGYGRSAATTRTSVDNDDITILVKNAGQLSLGNALLDFQGAEIIVRTGNSGGGGTSGGSDRHSHGGSDNISSAYDDRRTRFERPSIRGRANSQAGSHSRGFPFQPQQQPQSQSSLQADYSGNPYFPTQYPPSYPYPYQY</sequence>